<feature type="compositionally biased region" description="Polar residues" evidence="1">
    <location>
        <begin position="19"/>
        <end position="35"/>
    </location>
</feature>
<sequence length="271" mass="29583">MSGEPDSTEGTSGSGRRSPTQNSGIDSVDTTSTIETGVEDVGHRTFLNKSALAKEPASQDYFHDTVEDLDSAPVDGSKEPSNIGVDHIGDTLVSKAASTQDFSLCDKAPSTSAEVKKIPGWKGWLRSASSSNANVFRLDLKRRTISTESQVKTVLSVPESAGTILPAFNAIKLNAKDNDHPMWHALSDVVQSTRPKELLESSQILRLDFPDALRGLLWQHVSNSKNTDLESVFLDLKTDVSAQSTKQIQKDLQRMSKSWVKKLDKNVSELE</sequence>
<keyword evidence="3" id="KW-1185">Reference proteome</keyword>
<evidence type="ECO:0000313" key="2">
    <source>
        <dbReference type="EMBL" id="CCG83002.1"/>
    </source>
</evidence>
<name>R4XHW7_TAPDE</name>
<comment type="caution">
    <text evidence="2">The sequence shown here is derived from an EMBL/GenBank/DDBJ whole genome shotgun (WGS) entry which is preliminary data.</text>
</comment>
<dbReference type="VEuPathDB" id="FungiDB:TAPDE_003141"/>
<evidence type="ECO:0000256" key="1">
    <source>
        <dbReference type="SAM" id="MobiDB-lite"/>
    </source>
</evidence>
<dbReference type="AlphaFoldDB" id="R4XHW7"/>
<proteinExistence type="predicted"/>
<protein>
    <submittedName>
        <fullName evidence="2">Uncharacterized protein</fullName>
    </submittedName>
</protein>
<feature type="compositionally biased region" description="Low complexity" evidence="1">
    <location>
        <begin position="8"/>
        <end position="18"/>
    </location>
</feature>
<accession>R4XHW7</accession>
<gene>
    <name evidence="2" type="ORF">TAPDE_003141</name>
</gene>
<feature type="region of interest" description="Disordered" evidence="1">
    <location>
        <begin position="1"/>
        <end position="41"/>
    </location>
</feature>
<dbReference type="Proteomes" id="UP000013776">
    <property type="component" value="Unassembled WGS sequence"/>
</dbReference>
<evidence type="ECO:0000313" key="3">
    <source>
        <dbReference type="Proteomes" id="UP000013776"/>
    </source>
</evidence>
<dbReference type="OrthoDB" id="295078at2759"/>
<reference evidence="2 3" key="1">
    <citation type="journal article" date="2013" name="MBio">
        <title>Genome sequencing of the plant pathogen Taphrina deformans, the causal agent of peach leaf curl.</title>
        <authorList>
            <person name="Cisse O.H."/>
            <person name="Almeida J.M.G.C.F."/>
            <person name="Fonseca A."/>
            <person name="Kumar A.A."/>
            <person name="Salojaervi J."/>
            <person name="Overmyer K."/>
            <person name="Hauser P.M."/>
            <person name="Pagni M."/>
        </authorList>
    </citation>
    <scope>NUCLEOTIDE SEQUENCE [LARGE SCALE GENOMIC DNA]</scope>
    <source>
        <strain evidence="3">PYCC 5710 / ATCC 11124 / CBS 356.35 / IMI 108563 / JCM 9778 / NBRC 8474</strain>
    </source>
</reference>
<organism evidence="2 3">
    <name type="scientific">Taphrina deformans (strain PYCC 5710 / ATCC 11124 / CBS 356.35 / IMI 108563 / JCM 9778 / NBRC 8474)</name>
    <name type="common">Peach leaf curl fungus</name>
    <name type="synonym">Lalaria deformans</name>
    <dbReference type="NCBI Taxonomy" id="1097556"/>
    <lineage>
        <taxon>Eukaryota</taxon>
        <taxon>Fungi</taxon>
        <taxon>Dikarya</taxon>
        <taxon>Ascomycota</taxon>
        <taxon>Taphrinomycotina</taxon>
        <taxon>Taphrinomycetes</taxon>
        <taxon>Taphrinales</taxon>
        <taxon>Taphrinaceae</taxon>
        <taxon>Taphrina</taxon>
    </lineage>
</organism>
<dbReference type="EMBL" id="CAHR02000117">
    <property type="protein sequence ID" value="CCG83002.1"/>
    <property type="molecule type" value="Genomic_DNA"/>
</dbReference>